<organism evidence="2 3">
    <name type="scientific">Caballeronia novacaledonica</name>
    <dbReference type="NCBI Taxonomy" id="1544861"/>
    <lineage>
        <taxon>Bacteria</taxon>
        <taxon>Pseudomonadati</taxon>
        <taxon>Pseudomonadota</taxon>
        <taxon>Betaproteobacteria</taxon>
        <taxon>Burkholderiales</taxon>
        <taxon>Burkholderiaceae</taxon>
        <taxon>Caballeronia</taxon>
    </lineage>
</organism>
<dbReference type="Pfam" id="PF01850">
    <property type="entry name" value="PIN"/>
    <property type="match status" value="1"/>
</dbReference>
<feature type="domain" description="PIN" evidence="1">
    <location>
        <begin position="2"/>
        <end position="126"/>
    </location>
</feature>
<sequence>MIYVDTSVLVALCVRERMTAAVSLWYASVKDELISGVWCVTEFASALGIKRRSGQMTEAQSDFAWRSFERMCGNDLQLAPIEPPVFHQAAMLTLDASTGLRAGDALHLATALDRKARTIATLDVVLAANSRKRKIRLVDFKV</sequence>
<dbReference type="CDD" id="cd09874">
    <property type="entry name" value="PIN_MT3492-like"/>
    <property type="match status" value="1"/>
</dbReference>
<evidence type="ECO:0000313" key="3">
    <source>
        <dbReference type="Proteomes" id="UP000238169"/>
    </source>
</evidence>
<evidence type="ECO:0000313" key="2">
    <source>
        <dbReference type="EMBL" id="SPB18080.1"/>
    </source>
</evidence>
<evidence type="ECO:0000259" key="1">
    <source>
        <dbReference type="Pfam" id="PF01850"/>
    </source>
</evidence>
<dbReference type="Proteomes" id="UP000238169">
    <property type="component" value="Unassembled WGS sequence"/>
</dbReference>
<dbReference type="InterPro" id="IPR029060">
    <property type="entry name" value="PIN-like_dom_sf"/>
</dbReference>
<protein>
    <recommendedName>
        <fullName evidence="1">PIN domain-containing protein</fullName>
    </recommendedName>
</protein>
<dbReference type="Gene3D" id="3.40.50.1010">
    <property type="entry name" value="5'-nuclease"/>
    <property type="match status" value="1"/>
</dbReference>
<gene>
    <name evidence="2" type="ORF">NOV72_05278</name>
</gene>
<dbReference type="EMBL" id="OGTP01000026">
    <property type="protein sequence ID" value="SPB18080.1"/>
    <property type="molecule type" value="Genomic_DNA"/>
</dbReference>
<proteinExistence type="predicted"/>
<dbReference type="InterPro" id="IPR002716">
    <property type="entry name" value="PIN_dom"/>
</dbReference>
<reference evidence="3" key="1">
    <citation type="submission" date="2018-01" db="EMBL/GenBank/DDBJ databases">
        <authorList>
            <person name="Peeters C."/>
        </authorList>
    </citation>
    <scope>NUCLEOTIDE SEQUENCE [LARGE SCALE GENOMIC DNA]</scope>
</reference>
<name>A0A2U3ID69_9BURK</name>
<keyword evidence="3" id="KW-1185">Reference proteome</keyword>
<dbReference type="AlphaFoldDB" id="A0A2U3ID69"/>
<accession>A0A2U3ID69</accession>
<dbReference type="RefSeq" id="WP_281261825.1">
    <property type="nucleotide sequence ID" value="NZ_OGTP01000026.1"/>
</dbReference>
<dbReference type="SUPFAM" id="SSF88723">
    <property type="entry name" value="PIN domain-like"/>
    <property type="match status" value="1"/>
</dbReference>